<accession>A0A9W9I2S3</accession>
<dbReference type="SUPFAM" id="SSF55729">
    <property type="entry name" value="Acyl-CoA N-acyltransferases (Nat)"/>
    <property type="match status" value="1"/>
</dbReference>
<protein>
    <recommendedName>
        <fullName evidence="1">Glucosamine 6-phosphate N-acetyltransferase</fullName>
        <ecNumber evidence="1">2.3.1.4</ecNumber>
    </recommendedName>
</protein>
<organism evidence="4 5">
    <name type="scientific">Penicillium capsulatum</name>
    <dbReference type="NCBI Taxonomy" id="69766"/>
    <lineage>
        <taxon>Eukaryota</taxon>
        <taxon>Fungi</taxon>
        <taxon>Dikarya</taxon>
        <taxon>Ascomycota</taxon>
        <taxon>Pezizomycotina</taxon>
        <taxon>Eurotiomycetes</taxon>
        <taxon>Eurotiomycetidae</taxon>
        <taxon>Eurotiales</taxon>
        <taxon>Aspergillaceae</taxon>
        <taxon>Penicillium</taxon>
    </lineage>
</organism>
<keyword evidence="5" id="KW-1185">Reference proteome</keyword>
<dbReference type="Proteomes" id="UP001146351">
    <property type="component" value="Unassembled WGS sequence"/>
</dbReference>
<dbReference type="GO" id="GO:0006048">
    <property type="term" value="P:UDP-N-acetylglucosamine biosynthetic process"/>
    <property type="evidence" value="ECO:0007669"/>
    <property type="project" value="UniProtKB-UniRule"/>
</dbReference>
<dbReference type="PANTHER" id="PTHR13355:SF11">
    <property type="entry name" value="GLUCOSAMINE 6-PHOSPHATE N-ACETYLTRANSFERASE"/>
    <property type="match status" value="1"/>
</dbReference>
<comment type="caution">
    <text evidence="4">The sequence shown here is derived from an EMBL/GenBank/DDBJ whole genome shotgun (WGS) entry which is preliminary data.</text>
</comment>
<dbReference type="PANTHER" id="PTHR13355">
    <property type="entry name" value="GLUCOSAMINE 6-PHOSPHATE N-ACETYLTRANSFERASE"/>
    <property type="match status" value="1"/>
</dbReference>
<evidence type="ECO:0000259" key="3">
    <source>
        <dbReference type="PROSITE" id="PS51186"/>
    </source>
</evidence>
<dbReference type="GO" id="GO:0004343">
    <property type="term" value="F:glucosamine 6-phosphate N-acetyltransferase activity"/>
    <property type="evidence" value="ECO:0007669"/>
    <property type="project" value="UniProtKB-UniRule"/>
</dbReference>
<keyword evidence="1" id="KW-0808">Transferase</keyword>
<reference evidence="4" key="2">
    <citation type="journal article" date="2023" name="IMA Fungus">
        <title>Comparative genomic study of the Penicillium genus elucidates a diverse pangenome and 15 lateral gene transfer events.</title>
        <authorList>
            <person name="Petersen C."/>
            <person name="Sorensen T."/>
            <person name="Nielsen M.R."/>
            <person name="Sondergaard T.E."/>
            <person name="Sorensen J.L."/>
            <person name="Fitzpatrick D.A."/>
            <person name="Frisvad J.C."/>
            <person name="Nielsen K.L."/>
        </authorList>
    </citation>
    <scope>NUCLEOTIDE SEQUENCE</scope>
    <source>
        <strain evidence="4">IBT 21917</strain>
    </source>
</reference>
<dbReference type="InterPro" id="IPR000182">
    <property type="entry name" value="GNAT_dom"/>
</dbReference>
<evidence type="ECO:0000256" key="2">
    <source>
        <dbReference type="SAM" id="MobiDB-lite"/>
    </source>
</evidence>
<comment type="pathway">
    <text evidence="1">Nucleotide-sugar biosynthesis; UDP-N-acetyl-alpha-D-glucosamine biosynthesis; N-acetyl-alpha-D-glucosamine 1-phosphate from alpha-D-glucosamine 6-phosphate (route I): step 1/2.</text>
</comment>
<dbReference type="InterPro" id="IPR039143">
    <property type="entry name" value="GNPNAT1-like"/>
</dbReference>
<feature type="domain" description="N-acetyltransferase" evidence="3">
    <location>
        <begin position="24"/>
        <end position="215"/>
    </location>
</feature>
<evidence type="ECO:0000313" key="5">
    <source>
        <dbReference type="Proteomes" id="UP001146351"/>
    </source>
</evidence>
<dbReference type="EMBL" id="JAPQKO010000005">
    <property type="protein sequence ID" value="KAJ5161005.1"/>
    <property type="molecule type" value="Genomic_DNA"/>
</dbReference>
<proteinExistence type="inferred from homology"/>
<name>A0A9W9I2S3_9EURO</name>
<dbReference type="EC" id="2.3.1.4" evidence="1"/>
<evidence type="ECO:0000256" key="1">
    <source>
        <dbReference type="RuleBase" id="RU365086"/>
    </source>
</evidence>
<comment type="catalytic activity">
    <reaction evidence="1">
        <text>D-glucosamine 6-phosphate + acetyl-CoA = N-acetyl-D-glucosamine 6-phosphate + CoA + H(+)</text>
        <dbReference type="Rhea" id="RHEA:10292"/>
        <dbReference type="ChEBI" id="CHEBI:15378"/>
        <dbReference type="ChEBI" id="CHEBI:57287"/>
        <dbReference type="ChEBI" id="CHEBI:57288"/>
        <dbReference type="ChEBI" id="CHEBI:57513"/>
        <dbReference type="ChEBI" id="CHEBI:58725"/>
        <dbReference type="EC" id="2.3.1.4"/>
    </reaction>
</comment>
<feature type="region of interest" description="Disordered" evidence="2">
    <location>
        <begin position="1"/>
        <end position="28"/>
    </location>
</feature>
<dbReference type="Pfam" id="PF00583">
    <property type="entry name" value="Acetyltransf_1"/>
    <property type="match status" value="1"/>
</dbReference>
<dbReference type="AlphaFoldDB" id="A0A9W9I2S3"/>
<reference evidence="4" key="1">
    <citation type="submission" date="2022-11" db="EMBL/GenBank/DDBJ databases">
        <authorList>
            <person name="Petersen C."/>
        </authorList>
    </citation>
    <scope>NUCLEOTIDE SEQUENCE</scope>
    <source>
        <strain evidence="4">IBT 21917</strain>
    </source>
</reference>
<dbReference type="PROSITE" id="PS51186">
    <property type="entry name" value="GNAT"/>
    <property type="match status" value="1"/>
</dbReference>
<dbReference type="Gene3D" id="3.40.630.30">
    <property type="match status" value="1"/>
</dbReference>
<comment type="similarity">
    <text evidence="1">Belongs to the acetyltransferase family. GNA1 subfamily.</text>
</comment>
<sequence length="218" mass="24642">MTSDFHLTTAIQPPPGPEAQLQLPNNSSANPPIFNDAMIVRMRVFVDEQHCSADAEIDVDDARSWHWVMYRHSPTAAIPVAVIRLVPPPQPPHTHPQPVATQHPLQYDWSHEPCVKLTRVAVLPEYRGLGLGRRLVETALTWASEHGTEINDAVARWAARCNWTGPCAKWEGLVLVHAQVDVERMYQAMGFQTDQSLGRWDEEGIEHVGLFRRIEVLR</sequence>
<dbReference type="OrthoDB" id="329272at2759"/>
<keyword evidence="1" id="KW-0012">Acyltransferase</keyword>
<dbReference type="CDD" id="cd04301">
    <property type="entry name" value="NAT_SF"/>
    <property type="match status" value="1"/>
</dbReference>
<dbReference type="InterPro" id="IPR016181">
    <property type="entry name" value="Acyl_CoA_acyltransferase"/>
</dbReference>
<evidence type="ECO:0000313" key="4">
    <source>
        <dbReference type="EMBL" id="KAJ5161005.1"/>
    </source>
</evidence>
<gene>
    <name evidence="4" type="ORF">N7492_006397</name>
</gene>
<feature type="compositionally biased region" description="Polar residues" evidence="2">
    <location>
        <begin position="1"/>
        <end position="11"/>
    </location>
</feature>